<name>B9URK4_CULNU</name>
<sequence>MIEYVIFNLFLITYTNAAYFSNQNNIHPLKAPFMVSIRSKYNQHRCGGALISSRSVITNADCVFNETVSDLILIIGTNSLNQGLQYMPDVFPIQSDNIKNESKKASINHHHELDHLNSIETNAIESESSHSKDEHYSENKNIDASEKIKPSQIFSAKHIYLHKDYDGQFLNNIAVIELDRAVNLKNGVKIIDINHDLFKIHAGDEISGYGWDRELFKQHPAHVISKVRFRVLPSIKCQQIFGHYFKENNELCLEGLQHTPQSGFGGSPVVKDGILYGIMSYGSRKNFAIHPTVAVNLASYTTFLKQVNDDIERKKLWASETLCIRY</sequence>
<proteinExistence type="evidence at transcript level"/>
<organism evidence="6">
    <name type="scientific">Culicoides nubeculosus</name>
    <name type="common">Biting midge</name>
    <dbReference type="NCBI Taxonomy" id="144565"/>
    <lineage>
        <taxon>Eukaryota</taxon>
        <taxon>Metazoa</taxon>
        <taxon>Ecdysozoa</taxon>
        <taxon>Arthropoda</taxon>
        <taxon>Hexapoda</taxon>
        <taxon>Insecta</taxon>
        <taxon>Pterygota</taxon>
        <taxon>Neoptera</taxon>
        <taxon>Endopterygota</taxon>
        <taxon>Diptera</taxon>
        <taxon>Nematocera</taxon>
        <taxon>Chironomoidea</taxon>
        <taxon>Ceratopogonidae</taxon>
        <taxon>Ceratopogoninae</taxon>
        <taxon>Culicoides</taxon>
        <taxon>Monoculicoides</taxon>
    </lineage>
</organism>
<evidence type="ECO:0000256" key="1">
    <source>
        <dbReference type="ARBA" id="ARBA00023157"/>
    </source>
</evidence>
<feature type="signal peptide" evidence="4">
    <location>
        <begin position="1"/>
        <end position="17"/>
    </location>
</feature>
<dbReference type="GO" id="GO:0004252">
    <property type="term" value="F:serine-type endopeptidase activity"/>
    <property type="evidence" value="ECO:0007669"/>
    <property type="project" value="InterPro"/>
</dbReference>
<keyword evidence="4" id="KW-0732">Signal</keyword>
<evidence type="ECO:0000256" key="3">
    <source>
        <dbReference type="ARBA" id="ARBA00024195"/>
    </source>
</evidence>
<feature type="chain" id="PRO_5002893051" evidence="4">
    <location>
        <begin position="18"/>
        <end position="326"/>
    </location>
</feature>
<dbReference type="InterPro" id="IPR009003">
    <property type="entry name" value="Peptidase_S1_PA"/>
</dbReference>
<dbReference type="SMART" id="SM00020">
    <property type="entry name" value="Tryp_SPc"/>
    <property type="match status" value="1"/>
</dbReference>
<keyword evidence="1" id="KW-1015">Disulfide bond</keyword>
<evidence type="ECO:0000313" key="6">
    <source>
        <dbReference type="EMBL" id="ACM40901.1"/>
    </source>
</evidence>
<feature type="domain" description="Peptidase S1" evidence="5">
    <location>
        <begin position="19"/>
        <end position="323"/>
    </location>
</feature>
<dbReference type="EMBL" id="EU978912">
    <property type="protein sequence ID" value="ACM40901.1"/>
    <property type="molecule type" value="mRNA"/>
</dbReference>
<dbReference type="Pfam" id="PF00089">
    <property type="entry name" value="Trypsin"/>
    <property type="match status" value="2"/>
</dbReference>
<reference evidence="6" key="1">
    <citation type="journal article" date="2009" name="Insect Mol. Biol.">
        <title>Identification and isolation of cDNA clones encoding the abundant secreted proteins in the saliva proteome of Culicoides nubeculosus.</title>
        <authorList>
            <person name="Russell C.L."/>
            <person name="Heesom K.J."/>
            <person name="Arthur C.J."/>
            <person name="Helps C.R."/>
            <person name="Mellor P.S."/>
            <person name="Day M.J."/>
            <person name="Torsteinsdottir S."/>
            <person name="Bjoernsdottir T.S."/>
            <person name="Wilson A.D."/>
        </authorList>
    </citation>
    <scope>NUCLEOTIDE SEQUENCE</scope>
    <source>
        <tissue evidence="6">Salivary gland</tissue>
    </source>
</reference>
<keyword evidence="6" id="KW-0645">Protease</keyword>
<dbReference type="GO" id="GO:0006508">
    <property type="term" value="P:proteolysis"/>
    <property type="evidence" value="ECO:0007669"/>
    <property type="project" value="UniProtKB-KW"/>
</dbReference>
<dbReference type="SUPFAM" id="SSF50494">
    <property type="entry name" value="Trypsin-like serine proteases"/>
    <property type="match status" value="1"/>
</dbReference>
<protein>
    <submittedName>
        <fullName evidence="6">Putative serine protease</fullName>
    </submittedName>
</protein>
<dbReference type="InterPro" id="IPR051487">
    <property type="entry name" value="Ser/Thr_Proteases_Immune/Dev"/>
</dbReference>
<keyword evidence="2" id="KW-0325">Glycoprotein</keyword>
<accession>B9URK4</accession>
<dbReference type="InterPro" id="IPR001254">
    <property type="entry name" value="Trypsin_dom"/>
</dbReference>
<evidence type="ECO:0000259" key="5">
    <source>
        <dbReference type="PROSITE" id="PS50240"/>
    </source>
</evidence>
<evidence type="ECO:0000256" key="2">
    <source>
        <dbReference type="ARBA" id="ARBA00023180"/>
    </source>
</evidence>
<dbReference type="Gene3D" id="2.40.10.10">
    <property type="entry name" value="Trypsin-like serine proteases"/>
    <property type="match status" value="3"/>
</dbReference>
<dbReference type="PROSITE" id="PS50240">
    <property type="entry name" value="TRYPSIN_DOM"/>
    <property type="match status" value="1"/>
</dbReference>
<keyword evidence="6" id="KW-0378">Hydrolase</keyword>
<dbReference type="InterPro" id="IPR043504">
    <property type="entry name" value="Peptidase_S1_PA_chymotrypsin"/>
</dbReference>
<evidence type="ECO:0000256" key="4">
    <source>
        <dbReference type="SAM" id="SignalP"/>
    </source>
</evidence>
<dbReference type="AlphaFoldDB" id="B9URK4"/>
<dbReference type="PANTHER" id="PTHR24256">
    <property type="entry name" value="TRYPTASE-RELATED"/>
    <property type="match status" value="1"/>
</dbReference>
<comment type="similarity">
    <text evidence="3">Belongs to the peptidase S1 family. CLIP subfamily.</text>
</comment>